<gene>
    <name evidence="1" type="ORF">TNCV_2484361</name>
</gene>
<name>A0A8X6VZX6_TRICX</name>
<dbReference type="EMBL" id="BMAU01021371">
    <property type="protein sequence ID" value="GFY25316.1"/>
    <property type="molecule type" value="Genomic_DNA"/>
</dbReference>
<comment type="caution">
    <text evidence="1">The sequence shown here is derived from an EMBL/GenBank/DDBJ whole genome shotgun (WGS) entry which is preliminary data.</text>
</comment>
<sequence length="121" mass="13729">MFCSLTPRLWQVKGEVPLHGQGHQWRKEGSICVFSVPNALYRPRRSDSIRVMFSTSLYHTVTGIAAIGLYARTTPTRHGLFMAAAMNIHVTRFISELTSVSSIMALKDPRFARFRCTRLNT</sequence>
<evidence type="ECO:0000313" key="2">
    <source>
        <dbReference type="Proteomes" id="UP000887159"/>
    </source>
</evidence>
<dbReference type="AlphaFoldDB" id="A0A8X6VZX6"/>
<dbReference type="Proteomes" id="UP000887159">
    <property type="component" value="Unassembled WGS sequence"/>
</dbReference>
<proteinExistence type="predicted"/>
<accession>A0A8X6VZX6</accession>
<evidence type="ECO:0000313" key="1">
    <source>
        <dbReference type="EMBL" id="GFY25316.1"/>
    </source>
</evidence>
<organism evidence="1 2">
    <name type="scientific">Trichonephila clavipes</name>
    <name type="common">Golden silk orbweaver</name>
    <name type="synonym">Nephila clavipes</name>
    <dbReference type="NCBI Taxonomy" id="2585209"/>
    <lineage>
        <taxon>Eukaryota</taxon>
        <taxon>Metazoa</taxon>
        <taxon>Ecdysozoa</taxon>
        <taxon>Arthropoda</taxon>
        <taxon>Chelicerata</taxon>
        <taxon>Arachnida</taxon>
        <taxon>Araneae</taxon>
        <taxon>Araneomorphae</taxon>
        <taxon>Entelegynae</taxon>
        <taxon>Araneoidea</taxon>
        <taxon>Nephilidae</taxon>
        <taxon>Trichonephila</taxon>
    </lineage>
</organism>
<keyword evidence="2" id="KW-1185">Reference proteome</keyword>
<reference evidence="1" key="1">
    <citation type="submission" date="2020-08" db="EMBL/GenBank/DDBJ databases">
        <title>Multicomponent nature underlies the extraordinary mechanical properties of spider dragline silk.</title>
        <authorList>
            <person name="Kono N."/>
            <person name="Nakamura H."/>
            <person name="Mori M."/>
            <person name="Yoshida Y."/>
            <person name="Ohtoshi R."/>
            <person name="Malay A.D."/>
            <person name="Moran D.A.P."/>
            <person name="Tomita M."/>
            <person name="Numata K."/>
            <person name="Arakawa K."/>
        </authorList>
    </citation>
    <scope>NUCLEOTIDE SEQUENCE</scope>
</reference>
<protein>
    <submittedName>
        <fullName evidence="1">Uncharacterized protein</fullName>
    </submittedName>
</protein>